<dbReference type="Proteomes" id="UP000219338">
    <property type="component" value="Unassembled WGS sequence"/>
</dbReference>
<dbReference type="STRING" id="47428.A0A284R0Y9"/>
<accession>A0A284R0Y9</accession>
<sequence>MLNNFERVSCAQRAGFKTREQLHRNNWEVVLKDPKALGKLVGDWLAKHDSEKYAYENYDACAKHITEGAPFTNTNIPPGYVYDP</sequence>
<dbReference type="EMBL" id="FUEG01000003">
    <property type="protein sequence ID" value="SJL02388.1"/>
    <property type="molecule type" value="Genomic_DNA"/>
</dbReference>
<dbReference type="OrthoDB" id="16820at2759"/>
<keyword evidence="2" id="KW-1185">Reference proteome</keyword>
<dbReference type="AlphaFoldDB" id="A0A284R0Y9"/>
<evidence type="ECO:0000313" key="1">
    <source>
        <dbReference type="EMBL" id="SJL02388.1"/>
    </source>
</evidence>
<gene>
    <name evidence="1" type="ORF">ARMOST_05715</name>
</gene>
<protein>
    <submittedName>
        <fullName evidence="1">Uncharacterized protein</fullName>
    </submittedName>
</protein>
<proteinExistence type="predicted"/>
<name>A0A284R0Y9_ARMOS</name>
<reference evidence="2" key="1">
    <citation type="journal article" date="2017" name="Nat. Ecol. Evol.">
        <title>Genome expansion and lineage-specific genetic innovations in the forest pathogenic fungi Armillaria.</title>
        <authorList>
            <person name="Sipos G."/>
            <person name="Prasanna A.N."/>
            <person name="Walter M.C."/>
            <person name="O'Connor E."/>
            <person name="Balint B."/>
            <person name="Krizsan K."/>
            <person name="Kiss B."/>
            <person name="Hess J."/>
            <person name="Varga T."/>
            <person name="Slot J."/>
            <person name="Riley R."/>
            <person name="Boka B."/>
            <person name="Rigling D."/>
            <person name="Barry K."/>
            <person name="Lee J."/>
            <person name="Mihaltcheva S."/>
            <person name="LaButti K."/>
            <person name="Lipzen A."/>
            <person name="Waldron R."/>
            <person name="Moloney N.M."/>
            <person name="Sperisen C."/>
            <person name="Kredics L."/>
            <person name="Vagvoelgyi C."/>
            <person name="Patrignani A."/>
            <person name="Fitzpatrick D."/>
            <person name="Nagy I."/>
            <person name="Doyle S."/>
            <person name="Anderson J.B."/>
            <person name="Grigoriev I.V."/>
            <person name="Gueldener U."/>
            <person name="Muensterkoetter M."/>
            <person name="Nagy L.G."/>
        </authorList>
    </citation>
    <scope>NUCLEOTIDE SEQUENCE [LARGE SCALE GENOMIC DNA]</scope>
    <source>
        <strain evidence="2">C18/9</strain>
    </source>
</reference>
<evidence type="ECO:0000313" key="2">
    <source>
        <dbReference type="Proteomes" id="UP000219338"/>
    </source>
</evidence>
<organism evidence="1 2">
    <name type="scientific">Armillaria ostoyae</name>
    <name type="common">Armillaria root rot fungus</name>
    <dbReference type="NCBI Taxonomy" id="47428"/>
    <lineage>
        <taxon>Eukaryota</taxon>
        <taxon>Fungi</taxon>
        <taxon>Dikarya</taxon>
        <taxon>Basidiomycota</taxon>
        <taxon>Agaricomycotina</taxon>
        <taxon>Agaricomycetes</taxon>
        <taxon>Agaricomycetidae</taxon>
        <taxon>Agaricales</taxon>
        <taxon>Marasmiineae</taxon>
        <taxon>Physalacriaceae</taxon>
        <taxon>Armillaria</taxon>
    </lineage>
</organism>